<dbReference type="InterPro" id="IPR053720">
    <property type="entry name" value="Psm_Assembly_Chaperone"/>
</dbReference>
<dbReference type="AlphaFoldDB" id="A0AAN9B9T2"/>
<dbReference type="Gene3D" id="3.30.230.90">
    <property type="match status" value="1"/>
</dbReference>
<gene>
    <name evidence="1" type="ORF">V1264_023561</name>
</gene>
<evidence type="ECO:0000313" key="1">
    <source>
        <dbReference type="EMBL" id="KAK7100644.1"/>
    </source>
</evidence>
<reference evidence="1 2" key="1">
    <citation type="submission" date="2024-02" db="EMBL/GenBank/DDBJ databases">
        <title>Chromosome-scale genome assembly of the rough periwinkle Littorina saxatilis.</title>
        <authorList>
            <person name="De Jode A."/>
            <person name="Faria R."/>
            <person name="Formenti G."/>
            <person name="Sims Y."/>
            <person name="Smith T.P."/>
            <person name="Tracey A."/>
            <person name="Wood J.M.D."/>
            <person name="Zagrodzka Z.B."/>
            <person name="Johannesson K."/>
            <person name="Butlin R.K."/>
            <person name="Leder E.H."/>
        </authorList>
    </citation>
    <scope>NUCLEOTIDE SEQUENCE [LARGE SCALE GENOMIC DNA]</scope>
    <source>
        <strain evidence="1">Snail1</strain>
        <tissue evidence="1">Muscle</tissue>
    </source>
</reference>
<dbReference type="Pfam" id="PF10178">
    <property type="entry name" value="PAC3"/>
    <property type="match status" value="1"/>
</dbReference>
<name>A0AAN9B9T2_9CAEN</name>
<dbReference type="InterPro" id="IPR018788">
    <property type="entry name" value="Proteasome_assmbl_chp_3"/>
</dbReference>
<evidence type="ECO:0000313" key="2">
    <source>
        <dbReference type="Proteomes" id="UP001374579"/>
    </source>
</evidence>
<sequence>MAAPVSSTSKSPVSSAQVAVNVKGQRTDIHCSVFTDQLYVIVTQFCKLGTLVQVKPETVVDDMEGTTPVLTAKVLFGNDEPLVHVISRRIAASLKPSKPVLLALSLKDTSREAVFPLLPAIQSCVARAQGGNSAQPISEEVLVR</sequence>
<comment type="caution">
    <text evidence="1">The sequence shown here is derived from an EMBL/GenBank/DDBJ whole genome shotgun (WGS) entry which is preliminary data.</text>
</comment>
<keyword evidence="2" id="KW-1185">Reference proteome</keyword>
<dbReference type="GO" id="GO:0043248">
    <property type="term" value="P:proteasome assembly"/>
    <property type="evidence" value="ECO:0007669"/>
    <property type="project" value="InterPro"/>
</dbReference>
<dbReference type="PANTHER" id="PTHR31051:SF1">
    <property type="entry name" value="PROTEASOME ASSEMBLY CHAPERONE 3"/>
    <property type="match status" value="1"/>
</dbReference>
<evidence type="ECO:0008006" key="3">
    <source>
        <dbReference type="Google" id="ProtNLM"/>
    </source>
</evidence>
<dbReference type="EMBL" id="JBAMIC010000011">
    <property type="protein sequence ID" value="KAK7100644.1"/>
    <property type="molecule type" value="Genomic_DNA"/>
</dbReference>
<accession>A0AAN9B9T2</accession>
<protein>
    <recommendedName>
        <fullName evidence="3">Proteasome assembly chaperone 3</fullName>
    </recommendedName>
</protein>
<dbReference type="Proteomes" id="UP001374579">
    <property type="component" value="Unassembled WGS sequence"/>
</dbReference>
<organism evidence="1 2">
    <name type="scientific">Littorina saxatilis</name>
    <dbReference type="NCBI Taxonomy" id="31220"/>
    <lineage>
        <taxon>Eukaryota</taxon>
        <taxon>Metazoa</taxon>
        <taxon>Spiralia</taxon>
        <taxon>Lophotrochozoa</taxon>
        <taxon>Mollusca</taxon>
        <taxon>Gastropoda</taxon>
        <taxon>Caenogastropoda</taxon>
        <taxon>Littorinimorpha</taxon>
        <taxon>Littorinoidea</taxon>
        <taxon>Littorinidae</taxon>
        <taxon>Littorina</taxon>
    </lineage>
</organism>
<proteinExistence type="predicted"/>
<dbReference type="PANTHER" id="PTHR31051">
    <property type="entry name" value="PROTEASOME ASSEMBLY CHAPERONE 3"/>
    <property type="match status" value="1"/>
</dbReference>